<evidence type="ECO:0000313" key="3">
    <source>
        <dbReference type="EMBL" id="TJZ54407.1"/>
    </source>
</evidence>
<comment type="caution">
    <text evidence="3">The sequence shown here is derived from an EMBL/GenBank/DDBJ whole genome shotgun (WGS) entry which is preliminary data.</text>
</comment>
<accession>A0A4U0NJI1</accession>
<dbReference type="InterPro" id="IPR011051">
    <property type="entry name" value="RmlC_Cupin_sf"/>
</dbReference>
<reference evidence="3 4" key="1">
    <citation type="submission" date="2019-04" db="EMBL/GenBank/DDBJ databases">
        <title>Streptomyces piniterrae sp. nov., a heliquinomycin-producing actinomycete isolated from rhizosphere soil of Pinus yunnanensis.</title>
        <authorList>
            <person name="Zhuang X."/>
            <person name="Zhao J."/>
        </authorList>
    </citation>
    <scope>NUCLEOTIDE SEQUENCE [LARGE SCALE GENOMIC DNA]</scope>
    <source>
        <strain evidence="4">jys28</strain>
    </source>
</reference>
<dbReference type="Gene3D" id="2.60.120.10">
    <property type="entry name" value="Jelly Rolls"/>
    <property type="match status" value="1"/>
</dbReference>
<organism evidence="3 4">
    <name type="scientific">Streptomyces piniterrae</name>
    <dbReference type="NCBI Taxonomy" id="2571125"/>
    <lineage>
        <taxon>Bacteria</taxon>
        <taxon>Bacillati</taxon>
        <taxon>Actinomycetota</taxon>
        <taxon>Actinomycetes</taxon>
        <taxon>Kitasatosporales</taxon>
        <taxon>Streptomycetaceae</taxon>
        <taxon>Streptomyces</taxon>
    </lineage>
</organism>
<gene>
    <name evidence="3" type="ORF">FCH28_14830</name>
</gene>
<feature type="region of interest" description="Disordered" evidence="1">
    <location>
        <begin position="1"/>
        <end position="25"/>
    </location>
</feature>
<feature type="domain" description="Cupin type-2" evidence="2">
    <location>
        <begin position="63"/>
        <end position="128"/>
    </location>
</feature>
<dbReference type="PANTHER" id="PTHR36440">
    <property type="entry name" value="PUTATIVE (AFU_ORTHOLOGUE AFUA_8G07350)-RELATED"/>
    <property type="match status" value="1"/>
</dbReference>
<dbReference type="Proteomes" id="UP000308697">
    <property type="component" value="Unassembled WGS sequence"/>
</dbReference>
<name>A0A4U0NJI1_9ACTN</name>
<dbReference type="InterPro" id="IPR053146">
    <property type="entry name" value="QDO-like"/>
</dbReference>
<evidence type="ECO:0000259" key="2">
    <source>
        <dbReference type="Pfam" id="PF07883"/>
    </source>
</evidence>
<dbReference type="Pfam" id="PF07883">
    <property type="entry name" value="Cupin_2"/>
    <property type="match status" value="1"/>
</dbReference>
<dbReference type="OrthoDB" id="9791637at2"/>
<proteinExistence type="predicted"/>
<dbReference type="InterPro" id="IPR014710">
    <property type="entry name" value="RmlC-like_jellyroll"/>
</dbReference>
<evidence type="ECO:0000256" key="1">
    <source>
        <dbReference type="SAM" id="MobiDB-lite"/>
    </source>
</evidence>
<dbReference type="EMBL" id="SUMB01000004">
    <property type="protein sequence ID" value="TJZ54407.1"/>
    <property type="molecule type" value="Genomic_DNA"/>
</dbReference>
<dbReference type="AlphaFoldDB" id="A0A4U0NJI1"/>
<protein>
    <submittedName>
        <fullName evidence="3">Cupin domain-containing protein</fullName>
    </submittedName>
</protein>
<sequence length="180" mass="20152">MEAFRSAARREDLGEGHEARSDRMAKNTVVRHRGDGKAFWMLDSLYEVKASGEETNGAMTIMEMTIPEGMGPPPHIHPGTETVYVIEGTLRMHLGDEVVEGRPGSLFHIPEGTLERFEPTSTVRLLVTYTPGDLDKFFAEAGEPTQRHELPPRSDSPPDVDRFIEIAKRHGVEMKPMPED</sequence>
<dbReference type="PANTHER" id="PTHR36440:SF1">
    <property type="entry name" value="PUTATIVE (AFU_ORTHOLOGUE AFUA_8G07350)-RELATED"/>
    <property type="match status" value="1"/>
</dbReference>
<dbReference type="SUPFAM" id="SSF51182">
    <property type="entry name" value="RmlC-like cupins"/>
    <property type="match status" value="1"/>
</dbReference>
<evidence type="ECO:0000313" key="4">
    <source>
        <dbReference type="Proteomes" id="UP000308697"/>
    </source>
</evidence>
<keyword evidence="4" id="KW-1185">Reference proteome</keyword>
<feature type="compositionally biased region" description="Basic and acidic residues" evidence="1">
    <location>
        <begin position="8"/>
        <end position="25"/>
    </location>
</feature>
<dbReference type="InterPro" id="IPR013096">
    <property type="entry name" value="Cupin_2"/>
</dbReference>